<feature type="compositionally biased region" description="Polar residues" evidence="1">
    <location>
        <begin position="272"/>
        <end position="285"/>
    </location>
</feature>
<dbReference type="OrthoDB" id="3053346at2759"/>
<dbReference type="Proteomes" id="UP000256964">
    <property type="component" value="Unassembled WGS sequence"/>
</dbReference>
<dbReference type="EMBL" id="KZ857410">
    <property type="protein sequence ID" value="RDX48641.1"/>
    <property type="molecule type" value="Genomic_DNA"/>
</dbReference>
<keyword evidence="3" id="KW-1185">Reference proteome</keyword>
<evidence type="ECO:0000313" key="2">
    <source>
        <dbReference type="EMBL" id="RDX48641.1"/>
    </source>
</evidence>
<evidence type="ECO:0000256" key="1">
    <source>
        <dbReference type="SAM" id="MobiDB-lite"/>
    </source>
</evidence>
<evidence type="ECO:0000313" key="3">
    <source>
        <dbReference type="Proteomes" id="UP000256964"/>
    </source>
</evidence>
<protein>
    <submittedName>
        <fullName evidence="2">Uncharacterized protein</fullName>
    </submittedName>
</protein>
<dbReference type="STRING" id="139420.A0A371D7X3"/>
<organism evidence="2 3">
    <name type="scientific">Lentinus brumalis</name>
    <dbReference type="NCBI Taxonomy" id="2498619"/>
    <lineage>
        <taxon>Eukaryota</taxon>
        <taxon>Fungi</taxon>
        <taxon>Dikarya</taxon>
        <taxon>Basidiomycota</taxon>
        <taxon>Agaricomycotina</taxon>
        <taxon>Agaricomycetes</taxon>
        <taxon>Polyporales</taxon>
        <taxon>Polyporaceae</taxon>
        <taxon>Lentinus</taxon>
    </lineage>
</organism>
<proteinExistence type="predicted"/>
<dbReference type="AlphaFoldDB" id="A0A371D7X3"/>
<name>A0A371D7X3_9APHY</name>
<sequence length="311" mass="33760">MRTHTRYCPLPGAYGVAQLNVEATLKGIDDPKAHEAARGLGTTKCIIYFCTALQLPFPQDPWCKYIVYLVGPGPRTDDPGRYSTPDMCIPIFPCVDHPTNRPPVQPSGPFPFSNCYHWTGLGMERRVRVATRAYMEYDEGTVAKLPGIQHIDMEDSFFNDLSKSAAAMRAAEAAGKTRQAAAHNVGAEEKAPIGSDDDMGDIAGLEIYGLTYKAGDNLLPVINVWLDLGAQFPEESDIPSPLEFVKEYDALVPSRIVRAAKGPSVRGPVVSQVDTSESTPSQGQSRLLVEEDQQMDAHDALLAIVPSAPAS</sequence>
<feature type="region of interest" description="Disordered" evidence="1">
    <location>
        <begin position="266"/>
        <end position="285"/>
    </location>
</feature>
<reference evidence="2 3" key="1">
    <citation type="journal article" date="2018" name="Biotechnol. Biofuels">
        <title>Integrative visual omics of the white-rot fungus Polyporus brumalis exposes the biotechnological potential of its oxidative enzymes for delignifying raw plant biomass.</title>
        <authorList>
            <person name="Miyauchi S."/>
            <person name="Rancon A."/>
            <person name="Drula E."/>
            <person name="Hage H."/>
            <person name="Chaduli D."/>
            <person name="Favel A."/>
            <person name="Grisel S."/>
            <person name="Henrissat B."/>
            <person name="Herpoel-Gimbert I."/>
            <person name="Ruiz-Duenas F.J."/>
            <person name="Chevret D."/>
            <person name="Hainaut M."/>
            <person name="Lin J."/>
            <person name="Wang M."/>
            <person name="Pangilinan J."/>
            <person name="Lipzen A."/>
            <person name="Lesage-Meessen L."/>
            <person name="Navarro D."/>
            <person name="Riley R."/>
            <person name="Grigoriev I.V."/>
            <person name="Zhou S."/>
            <person name="Raouche S."/>
            <person name="Rosso M.N."/>
        </authorList>
    </citation>
    <scope>NUCLEOTIDE SEQUENCE [LARGE SCALE GENOMIC DNA]</scope>
    <source>
        <strain evidence="2 3">BRFM 1820</strain>
    </source>
</reference>
<accession>A0A371D7X3</accession>
<gene>
    <name evidence="2" type="ORF">OH76DRAFT_1483736</name>
</gene>